<name>A0A9P1IAQ1_9PELO</name>
<dbReference type="InterPro" id="IPR007125">
    <property type="entry name" value="H2A/H2B/H3"/>
</dbReference>
<evidence type="ECO:0000259" key="1">
    <source>
        <dbReference type="Pfam" id="PF00125"/>
    </source>
</evidence>
<evidence type="ECO:0000313" key="3">
    <source>
        <dbReference type="Proteomes" id="UP001152747"/>
    </source>
</evidence>
<gene>
    <name evidence="2" type="ORF">CAMP_LOCUS5094</name>
</gene>
<organism evidence="2 3">
    <name type="scientific">Caenorhabditis angaria</name>
    <dbReference type="NCBI Taxonomy" id="860376"/>
    <lineage>
        <taxon>Eukaryota</taxon>
        <taxon>Metazoa</taxon>
        <taxon>Ecdysozoa</taxon>
        <taxon>Nematoda</taxon>
        <taxon>Chromadorea</taxon>
        <taxon>Rhabditida</taxon>
        <taxon>Rhabditina</taxon>
        <taxon>Rhabditomorpha</taxon>
        <taxon>Rhabditoidea</taxon>
        <taxon>Rhabditidae</taxon>
        <taxon>Peloderinae</taxon>
        <taxon>Caenorhabditis</taxon>
    </lineage>
</organism>
<dbReference type="EMBL" id="CANHGI010000002">
    <property type="protein sequence ID" value="CAI5442457.1"/>
    <property type="molecule type" value="Genomic_DNA"/>
</dbReference>
<dbReference type="GO" id="GO:0046982">
    <property type="term" value="F:protein heterodimerization activity"/>
    <property type="evidence" value="ECO:0007669"/>
    <property type="project" value="InterPro"/>
</dbReference>
<reference evidence="2" key="1">
    <citation type="submission" date="2022-11" db="EMBL/GenBank/DDBJ databases">
        <authorList>
            <person name="Kikuchi T."/>
        </authorList>
    </citation>
    <scope>NUCLEOTIDE SEQUENCE</scope>
    <source>
        <strain evidence="2">PS1010</strain>
    </source>
</reference>
<feature type="domain" description="Core Histone H2A/H2B/H3" evidence="1">
    <location>
        <begin position="61"/>
        <end position="133"/>
    </location>
</feature>
<evidence type="ECO:0000313" key="2">
    <source>
        <dbReference type="EMBL" id="CAI5442457.1"/>
    </source>
</evidence>
<sequence length="359" mass="42984">MSAKQQKIKRETKVDFKECLDNCRIINKENEKGKMFETKKHRGFSVMVDIQEYLEFCEDHKHERKFQIPEEEFRKIVDDICIEQLKSDIKFEKGAYVVMQIEAEEVLAKFFSMLQLSCEHNGRVTITENDVKLIQMFDEVWDFYLKFDESQTNSDILTKKQWDWLIQAKKLQENEHLTEFITDVSLSNIKLKFAMRSDVYLITILENSRKISGKFSEGFKSKKNMGRLDELIEELREYFEVLDEAIYEINDIQSYGFSINKIFLDENEESTLIIEITEKRTKEKLKISLDYTNYREFPKSIYTSNIARSANFECEKWNCEDRIGINLCKLFKKEKQDEINSSRKKFEEEDNQDQFMDFI</sequence>
<dbReference type="SUPFAM" id="SSF47113">
    <property type="entry name" value="Histone-fold"/>
    <property type="match status" value="1"/>
</dbReference>
<dbReference type="OrthoDB" id="5788704at2759"/>
<accession>A0A9P1IAQ1</accession>
<dbReference type="GO" id="GO:0003677">
    <property type="term" value="F:DNA binding"/>
    <property type="evidence" value="ECO:0007669"/>
    <property type="project" value="InterPro"/>
</dbReference>
<proteinExistence type="predicted"/>
<dbReference type="InterPro" id="IPR009072">
    <property type="entry name" value="Histone-fold"/>
</dbReference>
<dbReference type="Pfam" id="PF00125">
    <property type="entry name" value="Histone"/>
    <property type="match status" value="1"/>
</dbReference>
<keyword evidence="3" id="KW-1185">Reference proteome</keyword>
<dbReference type="Gene3D" id="1.10.20.10">
    <property type="entry name" value="Histone, subunit A"/>
    <property type="match status" value="1"/>
</dbReference>
<dbReference type="AlphaFoldDB" id="A0A9P1IAQ1"/>
<protein>
    <recommendedName>
        <fullName evidence="1">Core Histone H2A/H2B/H3 domain-containing protein</fullName>
    </recommendedName>
</protein>
<comment type="caution">
    <text evidence="2">The sequence shown here is derived from an EMBL/GenBank/DDBJ whole genome shotgun (WGS) entry which is preliminary data.</text>
</comment>
<dbReference type="Proteomes" id="UP001152747">
    <property type="component" value="Unassembled WGS sequence"/>
</dbReference>